<dbReference type="EMBL" id="BGPR01001539">
    <property type="protein sequence ID" value="GBM56317.1"/>
    <property type="molecule type" value="Genomic_DNA"/>
</dbReference>
<gene>
    <name evidence="1" type="ORF">AVEN_125067_1</name>
</gene>
<name>A0A4Y2GT47_ARAVE</name>
<reference evidence="1 2" key="1">
    <citation type="journal article" date="2019" name="Sci. Rep.">
        <title>Orb-weaving spider Araneus ventricosus genome elucidates the spidroin gene catalogue.</title>
        <authorList>
            <person name="Kono N."/>
            <person name="Nakamura H."/>
            <person name="Ohtoshi R."/>
            <person name="Moran D.A.P."/>
            <person name="Shinohara A."/>
            <person name="Yoshida Y."/>
            <person name="Fujiwara M."/>
            <person name="Mori M."/>
            <person name="Tomita M."/>
            <person name="Arakawa K."/>
        </authorList>
    </citation>
    <scope>NUCLEOTIDE SEQUENCE [LARGE SCALE GENOMIC DNA]</scope>
</reference>
<evidence type="ECO:0000313" key="1">
    <source>
        <dbReference type="EMBL" id="GBM56317.1"/>
    </source>
</evidence>
<evidence type="ECO:0000313" key="2">
    <source>
        <dbReference type="Proteomes" id="UP000499080"/>
    </source>
</evidence>
<sequence length="101" mass="11512">MASTWLWYSSSSLMSFSTSSPMILAKDNFVDYRHHRYCSKSHSTTLSSQSSFQAEMRNLLVTTSHVFFYHLEAGNDVEVIFPKLFESKTGPFMVSLVTSLI</sequence>
<organism evidence="1 2">
    <name type="scientific">Araneus ventricosus</name>
    <name type="common">Orbweaver spider</name>
    <name type="synonym">Epeira ventricosa</name>
    <dbReference type="NCBI Taxonomy" id="182803"/>
    <lineage>
        <taxon>Eukaryota</taxon>
        <taxon>Metazoa</taxon>
        <taxon>Ecdysozoa</taxon>
        <taxon>Arthropoda</taxon>
        <taxon>Chelicerata</taxon>
        <taxon>Arachnida</taxon>
        <taxon>Araneae</taxon>
        <taxon>Araneomorphae</taxon>
        <taxon>Entelegynae</taxon>
        <taxon>Araneoidea</taxon>
        <taxon>Araneidae</taxon>
        <taxon>Araneus</taxon>
    </lineage>
</organism>
<protein>
    <submittedName>
        <fullName evidence="1">Uncharacterized protein</fullName>
    </submittedName>
</protein>
<keyword evidence="2" id="KW-1185">Reference proteome</keyword>
<dbReference type="AlphaFoldDB" id="A0A4Y2GT47"/>
<proteinExistence type="predicted"/>
<accession>A0A4Y2GT47</accession>
<dbReference type="Proteomes" id="UP000499080">
    <property type="component" value="Unassembled WGS sequence"/>
</dbReference>
<comment type="caution">
    <text evidence="1">The sequence shown here is derived from an EMBL/GenBank/DDBJ whole genome shotgun (WGS) entry which is preliminary data.</text>
</comment>